<organism evidence="12 13">
    <name type="scientific">Atractosteus spatula</name>
    <name type="common">Alligator gar</name>
    <name type="synonym">Lepisosteus spatula</name>
    <dbReference type="NCBI Taxonomy" id="7917"/>
    <lineage>
        <taxon>Eukaryota</taxon>
        <taxon>Metazoa</taxon>
        <taxon>Chordata</taxon>
        <taxon>Craniata</taxon>
        <taxon>Vertebrata</taxon>
        <taxon>Euteleostomi</taxon>
        <taxon>Actinopterygii</taxon>
        <taxon>Neopterygii</taxon>
        <taxon>Holostei</taxon>
        <taxon>Semionotiformes</taxon>
        <taxon>Lepisosteidae</taxon>
        <taxon>Atractosteus</taxon>
    </lineage>
</organism>
<protein>
    <submittedName>
        <fullName evidence="12">ABLM3 protein</fullName>
    </submittedName>
</protein>
<evidence type="ECO:0000313" key="13">
    <source>
        <dbReference type="Proteomes" id="UP000736164"/>
    </source>
</evidence>
<dbReference type="GO" id="GO:0060271">
    <property type="term" value="P:cilium assembly"/>
    <property type="evidence" value="ECO:0007669"/>
    <property type="project" value="TreeGrafter"/>
</dbReference>
<dbReference type="PANTHER" id="PTHR24213">
    <property type="entry name" value="ACTIN-BINDING LIM PROTEIN"/>
    <property type="match status" value="1"/>
</dbReference>
<evidence type="ECO:0000256" key="3">
    <source>
        <dbReference type="ARBA" id="ARBA00022553"/>
    </source>
</evidence>
<dbReference type="FunFam" id="2.10.110.10:FF:000007">
    <property type="entry name" value="actin-binding LIM protein 1 isoform X1"/>
    <property type="match status" value="1"/>
</dbReference>
<dbReference type="Pfam" id="PF00412">
    <property type="entry name" value="LIM"/>
    <property type="match status" value="3"/>
</dbReference>
<dbReference type="InterPro" id="IPR001781">
    <property type="entry name" value="Znf_LIM"/>
</dbReference>
<dbReference type="Pfam" id="PF02209">
    <property type="entry name" value="VHP"/>
    <property type="match status" value="1"/>
</dbReference>
<feature type="compositionally biased region" description="Polar residues" evidence="9">
    <location>
        <begin position="818"/>
        <end position="832"/>
    </location>
</feature>
<dbReference type="AlphaFoldDB" id="A0A8J7NNX4"/>
<dbReference type="PROSITE" id="PS50023">
    <property type="entry name" value="LIM_DOMAIN_2"/>
    <property type="match status" value="3"/>
</dbReference>
<feature type="domain" description="LIM zinc-binding" evidence="10">
    <location>
        <begin position="16"/>
        <end position="75"/>
    </location>
</feature>
<feature type="domain" description="LIM zinc-binding" evidence="10">
    <location>
        <begin position="145"/>
        <end position="204"/>
    </location>
</feature>
<dbReference type="PANTHER" id="PTHR24213:SF0">
    <property type="entry name" value="ACTIN-BINDING LIM PROTEIN 3"/>
    <property type="match status" value="1"/>
</dbReference>
<accession>A0A8J7NNX4</accession>
<evidence type="ECO:0000313" key="12">
    <source>
        <dbReference type="EMBL" id="MBN3316371.1"/>
    </source>
</evidence>
<evidence type="ECO:0000259" key="11">
    <source>
        <dbReference type="PROSITE" id="PS51089"/>
    </source>
</evidence>
<keyword evidence="13" id="KW-1185">Reference proteome</keyword>
<dbReference type="GO" id="GO:0046872">
    <property type="term" value="F:metal ion binding"/>
    <property type="evidence" value="ECO:0007669"/>
    <property type="project" value="UniProtKB-KW"/>
</dbReference>
<feature type="non-terminal residue" evidence="12">
    <location>
        <position position="1017"/>
    </location>
</feature>
<evidence type="ECO:0000256" key="2">
    <source>
        <dbReference type="ARBA" id="ARBA00022490"/>
    </source>
</evidence>
<comment type="caution">
    <text evidence="12">The sequence shown here is derived from an EMBL/GenBank/DDBJ whole genome shotgun (WGS) entry which is preliminary data.</text>
</comment>
<evidence type="ECO:0000256" key="6">
    <source>
        <dbReference type="ARBA" id="ARBA00022833"/>
    </source>
</evidence>
<feature type="region of interest" description="Disordered" evidence="9">
    <location>
        <begin position="808"/>
        <end position="837"/>
    </location>
</feature>
<keyword evidence="7 8" id="KW-0440">LIM domain</keyword>
<evidence type="ECO:0000256" key="1">
    <source>
        <dbReference type="ARBA" id="ARBA00004496"/>
    </source>
</evidence>
<feature type="domain" description="LIM zinc-binding" evidence="10">
    <location>
        <begin position="76"/>
        <end position="135"/>
    </location>
</feature>
<dbReference type="InterPro" id="IPR036886">
    <property type="entry name" value="Villin_headpiece_dom_sf"/>
</dbReference>
<dbReference type="InterPro" id="IPR003128">
    <property type="entry name" value="Villin_headpiece"/>
</dbReference>
<comment type="subcellular location">
    <subcellularLocation>
        <location evidence="1">Cytoplasm</location>
    </subcellularLocation>
</comment>
<evidence type="ECO:0000256" key="9">
    <source>
        <dbReference type="SAM" id="MobiDB-lite"/>
    </source>
</evidence>
<evidence type="ECO:0000259" key="10">
    <source>
        <dbReference type="PROSITE" id="PS50023"/>
    </source>
</evidence>
<dbReference type="SMART" id="SM00132">
    <property type="entry name" value="LIM"/>
    <property type="match status" value="4"/>
</dbReference>
<evidence type="ECO:0000256" key="4">
    <source>
        <dbReference type="ARBA" id="ARBA00022723"/>
    </source>
</evidence>
<dbReference type="GO" id="GO:0007010">
    <property type="term" value="P:cytoskeleton organization"/>
    <property type="evidence" value="ECO:0007669"/>
    <property type="project" value="InterPro"/>
</dbReference>
<keyword evidence="6 8" id="KW-0862">Zinc</keyword>
<feature type="non-terminal residue" evidence="12">
    <location>
        <position position="1"/>
    </location>
</feature>
<dbReference type="CDD" id="cd09328">
    <property type="entry name" value="LIM2_abLIM"/>
    <property type="match status" value="1"/>
</dbReference>
<dbReference type="Pfam" id="PF16182">
    <property type="entry name" value="AbLIM_anchor"/>
    <property type="match status" value="4"/>
</dbReference>
<dbReference type="SMART" id="SM00153">
    <property type="entry name" value="VHP"/>
    <property type="match status" value="1"/>
</dbReference>
<dbReference type="InterPro" id="IPR032402">
    <property type="entry name" value="AbLIM_anchor"/>
</dbReference>
<evidence type="ECO:0000256" key="8">
    <source>
        <dbReference type="PROSITE-ProRule" id="PRU00125"/>
    </source>
</evidence>
<dbReference type="PROSITE" id="PS00478">
    <property type="entry name" value="LIM_DOMAIN_1"/>
    <property type="match status" value="3"/>
</dbReference>
<dbReference type="FunFam" id="2.10.110.10:FF:000024">
    <property type="entry name" value="actin-binding LIM protein 1 isoform X1"/>
    <property type="match status" value="1"/>
</dbReference>
<dbReference type="Gene3D" id="1.10.950.10">
    <property type="entry name" value="Villin headpiece domain"/>
    <property type="match status" value="1"/>
</dbReference>
<dbReference type="CDD" id="cd09327">
    <property type="entry name" value="LIM1_abLIM"/>
    <property type="match status" value="1"/>
</dbReference>
<reference evidence="12" key="1">
    <citation type="journal article" date="2021" name="Cell">
        <title>Tracing the genetic footprints of vertebrate landing in non-teleost ray-finned fishes.</title>
        <authorList>
            <person name="Bi X."/>
            <person name="Wang K."/>
            <person name="Yang L."/>
            <person name="Pan H."/>
            <person name="Jiang H."/>
            <person name="Wei Q."/>
            <person name="Fang M."/>
            <person name="Yu H."/>
            <person name="Zhu C."/>
            <person name="Cai Y."/>
            <person name="He Y."/>
            <person name="Gan X."/>
            <person name="Zeng H."/>
            <person name="Yu D."/>
            <person name="Zhu Y."/>
            <person name="Jiang H."/>
            <person name="Qiu Q."/>
            <person name="Yang H."/>
            <person name="Zhang Y.E."/>
            <person name="Wang W."/>
            <person name="Zhu M."/>
            <person name="He S."/>
            <person name="Zhang G."/>
        </authorList>
    </citation>
    <scope>NUCLEOTIDE SEQUENCE</scope>
    <source>
        <strain evidence="12">Allg_001</strain>
    </source>
</reference>
<feature type="domain" description="HP" evidence="11">
    <location>
        <begin position="949"/>
        <end position="1017"/>
    </location>
</feature>
<dbReference type="GO" id="GO:0030032">
    <property type="term" value="P:lamellipodium assembly"/>
    <property type="evidence" value="ECO:0007669"/>
    <property type="project" value="TreeGrafter"/>
</dbReference>
<keyword evidence="3" id="KW-0597">Phosphoprotein</keyword>
<evidence type="ECO:0000256" key="5">
    <source>
        <dbReference type="ARBA" id="ARBA00022737"/>
    </source>
</evidence>
<gene>
    <name evidence="12" type="primary">Ablim3</name>
    <name evidence="12" type="ORF">GTO95_0017964</name>
</gene>
<dbReference type="SUPFAM" id="SSF57716">
    <property type="entry name" value="Glucocorticoid receptor-like (DNA-binding domain)"/>
    <property type="match status" value="5"/>
</dbReference>
<evidence type="ECO:0000256" key="7">
    <source>
        <dbReference type="ARBA" id="ARBA00023038"/>
    </source>
</evidence>
<dbReference type="FunFam" id="2.10.110.10:FF:000003">
    <property type="entry name" value="actin-binding LIM protein 1 isoform X1"/>
    <property type="match status" value="1"/>
</dbReference>
<sequence>PYQQSSYSGGRSTSAIHCFRCRDVCKGEVVRVQNVHFHVKCFTCQVCGCDLARSGFFQKNGEYICTADYQRLYGTKCDSCGDFITGEVVSALGRTYHPKCFVCSVCRKPFPIGDRVTFSGKDCVCQQCSHTLVNTNEPIKIHGPSHCAGCKEEIRQGQSLLALEKQWHVSCFKCQTCGIVLTGEYISKDGVPYCETDYHTQFGIKCETCNRYISGRVLEIRGGERNCTRPEWGSVLLQPHDTQIRGGERNCTRPEWGSVLLQPHDTQIRGGERNCTRPEWGSVLLQPHDIQISGGERNCIRPEWITARTGEAGGKHYHPTCARCARCHMMFTEGEEMYLTGSEVWHPLCKQAARAERKLKQYIPAEPIRQTRTATLTELGLHRRTSETSISPPGSSIGSPSRVICAKVDNEILNYKDFAALPKVKAIYDVQRPELISYEPYHRYTSDDRLERYSYGEKQERMKLKHTRQYQYKISKKQTSEHVLLPSLPLPCVSALSPCSLWGLFLRTLSPGYIDSPSYSRQGMSPTVPRSPQHYYRSGSFLHVAFLLCTVQCAINLDLGEGGWISGFSVCGGVRPDPHAPLLSLFLAGLAPGTESGRSSPYYSQVDVRSSTPTAYQAPKHFHIPDPRCELALSCRGSEPVTNRVTLSPHPSTFQSMQWTHMQFAVQATGEPNIYRKPPIYKRHGSNYILCLTTNCDESMFNESLYPGLKKQTHFTRTLNADNHRYTATKSKTSEDIVQSSKYPSAYSPDQYHHSESNYYHYTGSPKAPRARRFSSGGEEDGWNHSLNRIQGGIGRMILKEEMKARSGSYDNDPWASARNSRSGNRTLQTTVQRRKCGQERQKDVLFKSSVPFDTASGLRLAVEDLQLARLPLEAGRGLLSNEIAPGNRQASASTSRSCAAPRSHYTVDNDSFISKSASLPGYGRNGLHRPQSADYFQYDSSNAVNWGIREYKIYPYETLIVTTRGRNRLPKDVDRARLERHLSPEEFYQVFGMSIVDFDRLALWKRNELKKQARLF</sequence>
<keyword evidence="5" id="KW-0677">Repeat</keyword>
<dbReference type="InterPro" id="IPR051618">
    <property type="entry name" value="Actin-binding_LIM"/>
</dbReference>
<dbReference type="Gene3D" id="2.10.110.10">
    <property type="entry name" value="Cysteine Rich Protein"/>
    <property type="match status" value="4"/>
</dbReference>
<keyword evidence="4 8" id="KW-0479">Metal-binding</keyword>
<dbReference type="EMBL" id="JAAWVO010029008">
    <property type="protein sequence ID" value="MBN3316371.1"/>
    <property type="molecule type" value="Genomic_DNA"/>
</dbReference>
<dbReference type="Proteomes" id="UP000736164">
    <property type="component" value="Unassembled WGS sequence"/>
</dbReference>
<dbReference type="GO" id="GO:0005737">
    <property type="term" value="C:cytoplasm"/>
    <property type="evidence" value="ECO:0007669"/>
    <property type="project" value="UniProtKB-SubCell"/>
</dbReference>
<dbReference type="FunFam" id="1.10.950.10:FF:000001">
    <property type="entry name" value="actin-binding LIM protein 1 isoform X2"/>
    <property type="match status" value="1"/>
</dbReference>
<dbReference type="PROSITE" id="PS51089">
    <property type="entry name" value="HP"/>
    <property type="match status" value="1"/>
</dbReference>
<dbReference type="GO" id="GO:0001725">
    <property type="term" value="C:stress fiber"/>
    <property type="evidence" value="ECO:0007669"/>
    <property type="project" value="TreeGrafter"/>
</dbReference>
<keyword evidence="2" id="KW-0963">Cytoplasm</keyword>
<proteinExistence type="predicted"/>
<dbReference type="SUPFAM" id="SSF47050">
    <property type="entry name" value="VHP, Villin headpiece domain"/>
    <property type="match status" value="1"/>
</dbReference>
<dbReference type="CDD" id="cd09329">
    <property type="entry name" value="LIM3_abLIM"/>
    <property type="match status" value="1"/>
</dbReference>
<dbReference type="GO" id="GO:0051015">
    <property type="term" value="F:actin filament binding"/>
    <property type="evidence" value="ECO:0007669"/>
    <property type="project" value="TreeGrafter"/>
</dbReference>
<name>A0A8J7NNX4_ATRSP</name>